<dbReference type="EMBL" id="CP001848">
    <property type="protein sequence ID" value="ADB18646.1"/>
    <property type="molecule type" value="Genomic_DNA"/>
</dbReference>
<keyword evidence="1" id="KW-0808">Transferase</keyword>
<dbReference type="STRING" id="530564.Psta_3992"/>
<reference evidence="6 7" key="1">
    <citation type="journal article" date="2009" name="Stand. Genomic Sci.">
        <title>Complete genome sequence of Pirellula staleyi type strain (ATCC 27377).</title>
        <authorList>
            <person name="Clum A."/>
            <person name="Tindall B.J."/>
            <person name="Sikorski J."/>
            <person name="Ivanova N."/>
            <person name="Mavrommatis K."/>
            <person name="Lucas S."/>
            <person name="Glavina del Rio T."/>
            <person name="Nolan M."/>
            <person name="Chen F."/>
            <person name="Tice H."/>
            <person name="Pitluck S."/>
            <person name="Cheng J.F."/>
            <person name="Chertkov O."/>
            <person name="Brettin T."/>
            <person name="Han C."/>
            <person name="Detter J.C."/>
            <person name="Kuske C."/>
            <person name="Bruce D."/>
            <person name="Goodwin L."/>
            <person name="Ovchinikova G."/>
            <person name="Pati A."/>
            <person name="Mikhailova N."/>
            <person name="Chen A."/>
            <person name="Palaniappan K."/>
            <person name="Land M."/>
            <person name="Hauser L."/>
            <person name="Chang Y.J."/>
            <person name="Jeffries C.D."/>
            <person name="Chain P."/>
            <person name="Rohde M."/>
            <person name="Goker M."/>
            <person name="Bristow J."/>
            <person name="Eisen J.A."/>
            <person name="Markowitz V."/>
            <person name="Hugenholtz P."/>
            <person name="Kyrpides N.C."/>
            <person name="Klenk H.P."/>
            <person name="Lapidus A."/>
        </authorList>
    </citation>
    <scope>NUCLEOTIDE SEQUENCE [LARGE SCALE GENOMIC DNA]</scope>
    <source>
        <strain evidence="7">ATCC 27377 / DSM 6068 / ICPB 4128</strain>
    </source>
</reference>
<dbReference type="InterPro" id="IPR016064">
    <property type="entry name" value="NAD/diacylglycerol_kinase_sf"/>
</dbReference>
<keyword evidence="4" id="KW-0067">ATP-binding</keyword>
<dbReference type="KEGG" id="psl:Psta_3992"/>
<keyword evidence="2" id="KW-0547">Nucleotide-binding</keyword>
<keyword evidence="7" id="KW-1185">Reference proteome</keyword>
<dbReference type="PANTHER" id="PTHR12358">
    <property type="entry name" value="SPHINGOSINE KINASE"/>
    <property type="match status" value="1"/>
</dbReference>
<evidence type="ECO:0000259" key="5">
    <source>
        <dbReference type="PROSITE" id="PS50146"/>
    </source>
</evidence>
<evidence type="ECO:0000256" key="2">
    <source>
        <dbReference type="ARBA" id="ARBA00022741"/>
    </source>
</evidence>
<dbReference type="GO" id="GO:0016301">
    <property type="term" value="F:kinase activity"/>
    <property type="evidence" value="ECO:0007669"/>
    <property type="project" value="UniProtKB-KW"/>
</dbReference>
<dbReference type="AlphaFoldDB" id="D2R235"/>
<evidence type="ECO:0000313" key="6">
    <source>
        <dbReference type="EMBL" id="ADB18646.1"/>
    </source>
</evidence>
<dbReference type="PANTHER" id="PTHR12358:SF106">
    <property type="entry name" value="LIPID KINASE YEGS"/>
    <property type="match status" value="1"/>
</dbReference>
<dbReference type="InterPro" id="IPR001206">
    <property type="entry name" value="Diacylglycerol_kinase_cat_dom"/>
</dbReference>
<dbReference type="Pfam" id="PF19279">
    <property type="entry name" value="YegS_C"/>
    <property type="match status" value="1"/>
</dbReference>
<dbReference type="eggNOG" id="COG1597">
    <property type="taxonomic scope" value="Bacteria"/>
</dbReference>
<dbReference type="GO" id="GO:0005524">
    <property type="term" value="F:ATP binding"/>
    <property type="evidence" value="ECO:0007669"/>
    <property type="project" value="UniProtKB-KW"/>
</dbReference>
<dbReference type="Gene3D" id="3.40.50.10330">
    <property type="entry name" value="Probable inorganic polyphosphate/atp-NAD kinase, domain 1"/>
    <property type="match status" value="1"/>
</dbReference>
<dbReference type="Pfam" id="PF00781">
    <property type="entry name" value="DAGK_cat"/>
    <property type="match status" value="1"/>
</dbReference>
<evidence type="ECO:0000256" key="3">
    <source>
        <dbReference type="ARBA" id="ARBA00022777"/>
    </source>
</evidence>
<evidence type="ECO:0000256" key="1">
    <source>
        <dbReference type="ARBA" id="ARBA00022679"/>
    </source>
</evidence>
<dbReference type="InterPro" id="IPR017438">
    <property type="entry name" value="ATP-NAD_kinase_N"/>
</dbReference>
<keyword evidence="3 6" id="KW-0418">Kinase</keyword>
<evidence type="ECO:0000313" key="7">
    <source>
        <dbReference type="Proteomes" id="UP000001887"/>
    </source>
</evidence>
<dbReference type="PROSITE" id="PS50146">
    <property type="entry name" value="DAGK"/>
    <property type="match status" value="1"/>
</dbReference>
<protein>
    <submittedName>
        <fullName evidence="6">Diacylglycerol kinase catalytic region</fullName>
    </submittedName>
</protein>
<dbReference type="HOGENOM" id="CLU_045532_2_1_0"/>
<dbReference type="SUPFAM" id="SSF111331">
    <property type="entry name" value="NAD kinase/diacylglycerol kinase-like"/>
    <property type="match status" value="1"/>
</dbReference>
<name>D2R235_PIRSD</name>
<proteinExistence type="predicted"/>
<dbReference type="Proteomes" id="UP000001887">
    <property type="component" value="Chromosome"/>
</dbReference>
<dbReference type="OrthoDB" id="9815110at2"/>
<dbReference type="InterPro" id="IPR050187">
    <property type="entry name" value="Lipid_Phosphate_FormReg"/>
</dbReference>
<dbReference type="Gene3D" id="2.60.200.40">
    <property type="match status" value="1"/>
</dbReference>
<feature type="domain" description="DAGKc" evidence="5">
    <location>
        <begin position="15"/>
        <end position="143"/>
    </location>
</feature>
<sequence length="321" mass="34297">MQAASGVIERSGKSSAGRQVLLWTNPNAGSHSRIDTIGAVEQHLIMAGYTVIRPSSPEDLAARATAGQADQSLRAVVAAGGDGTVGLVLNQTPPGTPIVVLPLGTENLLAKYLEHSRDPAALVRIIEEGNLLSLDAGNANGRLFTLMAGCGFDGEVVRRLHRKRRGHIGHWSYAKPILDAIRTYEYPLLTVDYRAPGTPEGAWTGTVEARWVFVVNLPRYAGGLAISPTATGTDGLLDICTFKEGSLLSGLYYLSAVVFGQQGAVHDFVKVQATHLRVQTTGKVPFQLDGDPGGELPLDISIEPGRLTVLVSDHWLDRHAQ</sequence>
<dbReference type="GO" id="GO:0005886">
    <property type="term" value="C:plasma membrane"/>
    <property type="evidence" value="ECO:0007669"/>
    <property type="project" value="TreeGrafter"/>
</dbReference>
<evidence type="ECO:0000256" key="4">
    <source>
        <dbReference type="ARBA" id="ARBA00022840"/>
    </source>
</evidence>
<accession>D2R235</accession>
<dbReference type="InterPro" id="IPR045540">
    <property type="entry name" value="YegS/DAGK_C"/>
</dbReference>
<organism evidence="6 7">
    <name type="scientific">Pirellula staleyi (strain ATCC 27377 / DSM 6068 / ICPB 4128)</name>
    <name type="common">Pirella staleyi</name>
    <dbReference type="NCBI Taxonomy" id="530564"/>
    <lineage>
        <taxon>Bacteria</taxon>
        <taxon>Pseudomonadati</taxon>
        <taxon>Planctomycetota</taxon>
        <taxon>Planctomycetia</taxon>
        <taxon>Pirellulales</taxon>
        <taxon>Pirellulaceae</taxon>
        <taxon>Pirellula</taxon>
    </lineage>
</organism>
<gene>
    <name evidence="6" type="ordered locus">Psta_3992</name>
</gene>